<dbReference type="PROSITE" id="PS50056">
    <property type="entry name" value="TYR_PHOSPHATASE_2"/>
    <property type="match status" value="1"/>
</dbReference>
<dbReference type="EMBL" id="CP013659">
    <property type="protein sequence ID" value="ALS76588.1"/>
    <property type="molecule type" value="Genomic_DNA"/>
</dbReference>
<reference evidence="4" key="1">
    <citation type="submission" date="2016-01" db="EMBL/GenBank/DDBJ databases">
        <title>Complete genome of Planococcus rifietoensis type strain M8.</title>
        <authorList>
            <person name="See-Too W.S."/>
        </authorList>
    </citation>
    <scope>NUCLEOTIDE SEQUENCE [LARGE SCALE GENOMIC DNA]</scope>
    <source>
        <strain evidence="4">M8</strain>
    </source>
</reference>
<dbReference type="GO" id="GO:0004721">
    <property type="term" value="F:phosphoprotein phosphatase activity"/>
    <property type="evidence" value="ECO:0007669"/>
    <property type="project" value="UniProtKB-KW"/>
</dbReference>
<accession>A0A0U2ZBH8</accession>
<sequence>MSEAYQQLVKDRIFIGGAADAKTAVENEGIDVVFDLRAEAGDNDESYTRIHAPIVDDSKEHQDESIQEAVDGVVTAYEEGKKVFFHCAGGSNRTGTVAIGTLLALGEAKTVEEAEQMATNVRPIISVKPELKESLHRIFPQA</sequence>
<dbReference type="Gene3D" id="3.90.190.10">
    <property type="entry name" value="Protein tyrosine phosphatase superfamily"/>
    <property type="match status" value="1"/>
</dbReference>
<dbReference type="KEGG" id="prt:AUC31_15840"/>
<dbReference type="STRING" id="200991.AUC31_15840"/>
<keyword evidence="2" id="KW-0904">Protein phosphatase</keyword>
<dbReference type="SMART" id="SM00195">
    <property type="entry name" value="DSPc"/>
    <property type="match status" value="1"/>
</dbReference>
<protein>
    <submittedName>
        <fullName evidence="4">Protein tyrosine phosphatase</fullName>
    </submittedName>
</protein>
<evidence type="ECO:0000313" key="5">
    <source>
        <dbReference type="Proteomes" id="UP000067683"/>
    </source>
</evidence>
<keyword evidence="5" id="KW-1185">Reference proteome</keyword>
<dbReference type="AlphaFoldDB" id="A0A0U2ZBH8"/>
<dbReference type="InterPro" id="IPR029021">
    <property type="entry name" value="Prot-tyrosine_phosphatase-like"/>
</dbReference>
<dbReference type="InterPro" id="IPR016130">
    <property type="entry name" value="Tyr_Pase_AS"/>
</dbReference>
<gene>
    <name evidence="4" type="ORF">AUC31_15840</name>
</gene>
<dbReference type="SUPFAM" id="SSF52799">
    <property type="entry name" value="(Phosphotyrosine protein) phosphatases II"/>
    <property type="match status" value="1"/>
</dbReference>
<proteinExistence type="predicted"/>
<organism evidence="4 5">
    <name type="scientific">Planococcus rifietoensis</name>
    <dbReference type="NCBI Taxonomy" id="200991"/>
    <lineage>
        <taxon>Bacteria</taxon>
        <taxon>Bacillati</taxon>
        <taxon>Bacillota</taxon>
        <taxon>Bacilli</taxon>
        <taxon>Bacillales</taxon>
        <taxon>Caryophanaceae</taxon>
        <taxon>Planococcus</taxon>
    </lineage>
</organism>
<dbReference type="InterPro" id="IPR000340">
    <property type="entry name" value="Dual-sp_phosphatase_cat-dom"/>
</dbReference>
<evidence type="ECO:0000256" key="1">
    <source>
        <dbReference type="ARBA" id="ARBA00022801"/>
    </source>
</evidence>
<dbReference type="InterPro" id="IPR020422">
    <property type="entry name" value="TYR_PHOSPHATASE_DUAL_dom"/>
</dbReference>
<dbReference type="InterPro" id="IPR000387">
    <property type="entry name" value="Tyr_Pase_dom"/>
</dbReference>
<dbReference type="Pfam" id="PF00782">
    <property type="entry name" value="DSPc"/>
    <property type="match status" value="1"/>
</dbReference>
<keyword evidence="1" id="KW-0378">Hydrolase</keyword>
<dbReference type="PANTHER" id="PTHR47216">
    <property type="match status" value="1"/>
</dbReference>
<dbReference type="Proteomes" id="UP000067683">
    <property type="component" value="Chromosome"/>
</dbReference>
<dbReference type="RefSeq" id="WP_058383290.1">
    <property type="nucleotide sequence ID" value="NZ_CP013659.2"/>
</dbReference>
<evidence type="ECO:0000259" key="3">
    <source>
        <dbReference type="PROSITE" id="PS50056"/>
    </source>
</evidence>
<feature type="domain" description="Tyrosine specific protein phosphatases" evidence="3">
    <location>
        <begin position="64"/>
        <end position="133"/>
    </location>
</feature>
<evidence type="ECO:0000256" key="2">
    <source>
        <dbReference type="ARBA" id="ARBA00022912"/>
    </source>
</evidence>
<dbReference type="PANTHER" id="PTHR47216:SF4">
    <property type="entry name" value="OS01G0859400 PROTEIN"/>
    <property type="match status" value="1"/>
</dbReference>
<dbReference type="PROSITE" id="PS00383">
    <property type="entry name" value="TYR_PHOSPHATASE_1"/>
    <property type="match status" value="1"/>
</dbReference>
<evidence type="ECO:0000313" key="4">
    <source>
        <dbReference type="EMBL" id="ALS76588.1"/>
    </source>
</evidence>
<name>A0A0U2ZBH8_9BACL</name>
<dbReference type="OrthoDB" id="2081133at2"/>